<protein>
    <recommendedName>
        <fullName evidence="13">Galectin domain-containing protein</fullName>
    </recommendedName>
</protein>
<sequence length="658" mass="74837">MHINGRSSQESSSKWQQKHLACFTLSEMKIWLGGFMLLFVFMVILLRFRVLEGPLMRPYLDMLENQPSLFFSSNNSAQGKLHLDAEESSTTIEPPKQIETAKDPPIIRLVLSHVKHSAEASVLSLWKHLSPVLSRSDCFPEAKRGMEESENNWREMIEEHVIESLHKGHGFVNRTSEKQCPYSHSSVNQTFVDGLDAELEIPCGLVVDSSITIVGMPWGAEMNFAIELLGPKLPGEPEPSVVLHFNARLQGDRITDEPVIVQNTWSKEHDWGDEERCPNSESVSRKVDGLDTCTEQVGKAVIRKNSTSLKGPMVGNDKSWFPFMNGLPFAATLWAGWEGFHMTINGKHVSSFEYRQNLKPSLVNAVRLKGSVKPISILATGLPTSEDITHVDLKFLKAPPLVRKQRNELFIGVFSTGNNFDRRMAVRRSWMQYEAVRSGKVTVRFFVGQHANKQVNKEIWREAVTYGDIQLMPFVDYYNLITIKTIAICIFGTEQLRSKYIMKTDDDTFVRVDEVLSVLNKAQEKKGLLYGLLEFDSEPHRDPNDKWFISAEEWPHPSYPPWAHGPGYIISRDIASYIVQGHKDRSLKLFKLEDVSMGIWIEEYKKKDREVNYVNDNNFNNAGCNDGYVIAHYQNPKHMTCLWGKLKEGAGAICCNDP</sequence>
<dbReference type="Gene3D" id="3.90.550.50">
    <property type="match status" value="1"/>
</dbReference>
<evidence type="ECO:0000256" key="7">
    <source>
        <dbReference type="ARBA" id="ARBA00022968"/>
    </source>
</evidence>
<keyword evidence="15" id="KW-1185">Reference proteome</keyword>
<feature type="transmembrane region" description="Helical" evidence="12">
    <location>
        <begin position="30"/>
        <end position="48"/>
    </location>
</feature>
<proteinExistence type="inferred from homology"/>
<evidence type="ECO:0000256" key="4">
    <source>
        <dbReference type="ARBA" id="ARBA00022676"/>
    </source>
</evidence>
<keyword evidence="9" id="KW-0333">Golgi apparatus</keyword>
<reference evidence="14" key="1">
    <citation type="submission" date="2021-01" db="EMBL/GenBank/DDBJ databases">
        <title>Adiantum capillus-veneris genome.</title>
        <authorList>
            <person name="Fang Y."/>
            <person name="Liao Q."/>
        </authorList>
    </citation>
    <scope>NUCLEOTIDE SEQUENCE</scope>
    <source>
        <strain evidence="14">H3</strain>
        <tissue evidence="14">Leaf</tissue>
    </source>
</reference>
<keyword evidence="7" id="KW-0735">Signal-anchor</keyword>
<comment type="caution">
    <text evidence="14">The sequence shown here is derived from an EMBL/GenBank/DDBJ whole genome shotgun (WGS) entry which is preliminary data.</text>
</comment>
<accession>A0A9D4Z2G8</accession>
<keyword evidence="4" id="KW-0328">Glycosyltransferase</keyword>
<keyword evidence="10 12" id="KW-0472">Membrane</keyword>
<comment type="similarity">
    <text evidence="3">Belongs to the glycosyltransferase 31 family.</text>
</comment>
<dbReference type="OrthoDB" id="2139606at2759"/>
<evidence type="ECO:0000256" key="8">
    <source>
        <dbReference type="ARBA" id="ARBA00022989"/>
    </source>
</evidence>
<evidence type="ECO:0000256" key="3">
    <source>
        <dbReference type="ARBA" id="ARBA00008661"/>
    </source>
</evidence>
<evidence type="ECO:0000313" key="15">
    <source>
        <dbReference type="Proteomes" id="UP000886520"/>
    </source>
</evidence>
<keyword evidence="8 12" id="KW-1133">Transmembrane helix</keyword>
<dbReference type="AlphaFoldDB" id="A0A9D4Z2G8"/>
<dbReference type="GO" id="GO:0000139">
    <property type="term" value="C:Golgi membrane"/>
    <property type="evidence" value="ECO:0007669"/>
    <property type="project" value="UniProtKB-SubCell"/>
</dbReference>
<evidence type="ECO:0000256" key="2">
    <source>
        <dbReference type="ARBA" id="ARBA00004922"/>
    </source>
</evidence>
<dbReference type="Pfam" id="PF01762">
    <property type="entry name" value="Galactosyl_T"/>
    <property type="match status" value="1"/>
</dbReference>
<dbReference type="CDD" id="cd00070">
    <property type="entry name" value="GLECT"/>
    <property type="match status" value="1"/>
</dbReference>
<gene>
    <name evidence="14" type="ORF">GOP47_0025802</name>
</gene>
<dbReference type="SUPFAM" id="SSF49899">
    <property type="entry name" value="Concanavalin A-like lectins/glucanases"/>
    <property type="match status" value="1"/>
</dbReference>
<dbReference type="SMART" id="SM00908">
    <property type="entry name" value="Gal-bind_lectin"/>
    <property type="match status" value="1"/>
</dbReference>
<organism evidence="14 15">
    <name type="scientific">Adiantum capillus-veneris</name>
    <name type="common">Maidenhair fern</name>
    <dbReference type="NCBI Taxonomy" id="13818"/>
    <lineage>
        <taxon>Eukaryota</taxon>
        <taxon>Viridiplantae</taxon>
        <taxon>Streptophyta</taxon>
        <taxon>Embryophyta</taxon>
        <taxon>Tracheophyta</taxon>
        <taxon>Polypodiopsida</taxon>
        <taxon>Polypodiidae</taxon>
        <taxon>Polypodiales</taxon>
        <taxon>Pteridineae</taxon>
        <taxon>Pteridaceae</taxon>
        <taxon>Vittarioideae</taxon>
        <taxon>Adiantum</taxon>
    </lineage>
</organism>
<evidence type="ECO:0000256" key="11">
    <source>
        <dbReference type="ARBA" id="ARBA00023211"/>
    </source>
</evidence>
<evidence type="ECO:0000256" key="10">
    <source>
        <dbReference type="ARBA" id="ARBA00023136"/>
    </source>
</evidence>
<dbReference type="InterPro" id="IPR002659">
    <property type="entry name" value="Glyco_trans_31"/>
</dbReference>
<dbReference type="InterPro" id="IPR013320">
    <property type="entry name" value="ConA-like_dom_sf"/>
</dbReference>
<dbReference type="Pfam" id="PF00337">
    <property type="entry name" value="Gal-bind_lectin"/>
    <property type="match status" value="1"/>
</dbReference>
<dbReference type="GO" id="GO:0030246">
    <property type="term" value="F:carbohydrate binding"/>
    <property type="evidence" value="ECO:0007669"/>
    <property type="project" value="InterPro"/>
</dbReference>
<keyword evidence="5" id="KW-0808">Transferase</keyword>
<dbReference type="Gene3D" id="2.60.120.200">
    <property type="match status" value="1"/>
</dbReference>
<evidence type="ECO:0000256" key="12">
    <source>
        <dbReference type="SAM" id="Phobius"/>
    </source>
</evidence>
<dbReference type="GO" id="GO:1901137">
    <property type="term" value="P:carbohydrate derivative biosynthetic process"/>
    <property type="evidence" value="ECO:0007669"/>
    <property type="project" value="UniProtKB-ARBA"/>
</dbReference>
<dbReference type="GO" id="GO:0008378">
    <property type="term" value="F:galactosyltransferase activity"/>
    <property type="evidence" value="ECO:0007669"/>
    <property type="project" value="UniProtKB-ARBA"/>
</dbReference>
<name>A0A9D4Z2G8_ADICA</name>
<feature type="domain" description="Galectin" evidence="13">
    <location>
        <begin position="197"/>
        <end position="380"/>
    </location>
</feature>
<dbReference type="InterPro" id="IPR001079">
    <property type="entry name" value="Galectin_CRD"/>
</dbReference>
<evidence type="ECO:0000313" key="14">
    <source>
        <dbReference type="EMBL" id="KAI5059483.1"/>
    </source>
</evidence>
<dbReference type="PANTHER" id="PTHR11214:SF3">
    <property type="entry name" value="BETA-1,3-GALACTOSYLTRANSFERASE 6"/>
    <property type="match status" value="1"/>
</dbReference>
<evidence type="ECO:0000256" key="9">
    <source>
        <dbReference type="ARBA" id="ARBA00023034"/>
    </source>
</evidence>
<dbReference type="PROSITE" id="PS51304">
    <property type="entry name" value="GALECTIN"/>
    <property type="match status" value="1"/>
</dbReference>
<evidence type="ECO:0000256" key="6">
    <source>
        <dbReference type="ARBA" id="ARBA00022692"/>
    </source>
</evidence>
<evidence type="ECO:0000259" key="13">
    <source>
        <dbReference type="PROSITE" id="PS51304"/>
    </source>
</evidence>
<comment type="pathway">
    <text evidence="2">Protein modification; protein glycosylation.</text>
</comment>
<dbReference type="Proteomes" id="UP000886520">
    <property type="component" value="Chromosome 25"/>
</dbReference>
<evidence type="ECO:0000256" key="5">
    <source>
        <dbReference type="ARBA" id="ARBA00022679"/>
    </source>
</evidence>
<comment type="subcellular location">
    <subcellularLocation>
        <location evidence="1">Golgi apparatus membrane</location>
        <topology evidence="1">Single-pass type II membrane protein</topology>
    </subcellularLocation>
</comment>
<evidence type="ECO:0000256" key="1">
    <source>
        <dbReference type="ARBA" id="ARBA00004323"/>
    </source>
</evidence>
<keyword evidence="6 12" id="KW-0812">Transmembrane</keyword>
<dbReference type="EMBL" id="JABFUD020000025">
    <property type="protein sequence ID" value="KAI5059483.1"/>
    <property type="molecule type" value="Genomic_DNA"/>
</dbReference>
<keyword evidence="11" id="KW-0464">Manganese</keyword>
<dbReference type="PANTHER" id="PTHR11214">
    <property type="entry name" value="BETA-1,3-N-ACETYLGLUCOSAMINYLTRANSFERASE"/>
    <property type="match status" value="1"/>
</dbReference>